<evidence type="ECO:0000256" key="2">
    <source>
        <dbReference type="ARBA" id="ARBA00038825"/>
    </source>
</evidence>
<evidence type="ECO:0000259" key="4">
    <source>
        <dbReference type="Pfam" id="PF01593"/>
    </source>
</evidence>
<dbReference type="RefSeq" id="WP_229569225.1">
    <property type="nucleotide sequence ID" value="NZ_AP025226.1"/>
</dbReference>
<dbReference type="AlphaFoldDB" id="A0AAQ4CSS8"/>
<evidence type="ECO:0000313" key="6">
    <source>
        <dbReference type="Proteomes" id="UP001319921"/>
    </source>
</evidence>
<dbReference type="PRINTS" id="PR00419">
    <property type="entry name" value="ADXRDTASE"/>
</dbReference>
<dbReference type="Proteomes" id="UP001319921">
    <property type="component" value="Chromosome"/>
</dbReference>
<dbReference type="Gene3D" id="3.50.50.60">
    <property type="entry name" value="FAD/NAD(P)-binding domain"/>
    <property type="match status" value="2"/>
</dbReference>
<reference evidence="5 6" key="1">
    <citation type="journal article" date="2022" name="Microbiol. Resour. Announc.">
        <title>Complete Genome Sequence of the Hyperthermophilic and Acidophilic Archaeon Saccharolobus caldissimus Strain HS-3T.</title>
        <authorList>
            <person name="Sakai H.D."/>
            <person name="Kurosawa N."/>
        </authorList>
    </citation>
    <scope>NUCLEOTIDE SEQUENCE [LARGE SCALE GENOMIC DNA]</scope>
    <source>
        <strain evidence="5 6">JCM32116</strain>
    </source>
</reference>
<dbReference type="InterPro" id="IPR036188">
    <property type="entry name" value="FAD/NAD-bd_sf"/>
</dbReference>
<dbReference type="PANTHER" id="PTHR10668:SF103">
    <property type="entry name" value="PYRIDINE NUCLEOTIDE-DISULFIDE OXIDOREDUCTASE DOMAIN-CONTAINING PROTEIN 2"/>
    <property type="match status" value="1"/>
</dbReference>
<protein>
    <recommendedName>
        <fullName evidence="3">Pyridine nucleotide-disulfide oxidoreductase domain-containing protein 2</fullName>
    </recommendedName>
</protein>
<organism evidence="5 6">
    <name type="scientific">Saccharolobus caldissimus</name>
    <dbReference type="NCBI Taxonomy" id="1702097"/>
    <lineage>
        <taxon>Archaea</taxon>
        <taxon>Thermoproteota</taxon>
        <taxon>Thermoprotei</taxon>
        <taxon>Sulfolobales</taxon>
        <taxon>Sulfolobaceae</taxon>
        <taxon>Saccharolobus</taxon>
    </lineage>
</organism>
<keyword evidence="6" id="KW-1185">Reference proteome</keyword>
<dbReference type="EMBL" id="AP025226">
    <property type="protein sequence ID" value="BDB98859.1"/>
    <property type="molecule type" value="Genomic_DNA"/>
</dbReference>
<dbReference type="KEGG" id="scas:SACC_18760"/>
<proteinExistence type="predicted"/>
<dbReference type="InterPro" id="IPR002937">
    <property type="entry name" value="Amino_oxidase"/>
</dbReference>
<dbReference type="PANTHER" id="PTHR10668">
    <property type="entry name" value="PHYTOENE DEHYDROGENASE"/>
    <property type="match status" value="1"/>
</dbReference>
<name>A0AAQ4CSS8_9CREN</name>
<evidence type="ECO:0000256" key="3">
    <source>
        <dbReference type="ARBA" id="ARBA00040298"/>
    </source>
</evidence>
<evidence type="ECO:0000256" key="1">
    <source>
        <dbReference type="ARBA" id="ARBA00037217"/>
    </source>
</evidence>
<comment type="subunit">
    <text evidence="2">Interacts with COX5B; this interaction may contribute to localize PYROXD2 to the inner face of the inner mitochondrial membrane.</text>
</comment>
<comment type="function">
    <text evidence="1">Probable oxidoreductase that may play a role as regulator of mitochondrial function.</text>
</comment>
<gene>
    <name evidence="5" type="ORF">SACC_18760</name>
</gene>
<feature type="domain" description="Amine oxidase" evidence="4">
    <location>
        <begin position="13"/>
        <end position="499"/>
    </location>
</feature>
<accession>A0AAQ4CSS8</accession>
<dbReference type="Pfam" id="PF01593">
    <property type="entry name" value="Amino_oxidase"/>
    <property type="match status" value="1"/>
</dbReference>
<sequence>MIDVAIVGGGHNGLVTAAYLAKAGLKVAVFERREIVGGASVTEELWPGIKVSTGAYVLSLLRPKIINELQLKEFGLKIYLKDPALFVPFENGKKLYIWTSLEKTVKEISKFSQNDAKNYEKWVKFWDKFSELADLFMLNPPPSLSEAEDILKIIKGNIDEELGLAFLRTFVQDAKSLLDEYFETEEVKSALVEDAVVGTFASPSTPGTAYVMAHHVIGEVNGVKGAWGYVEGGMGGVTQALRKAAEYFGAEIHTNAEVDEILVKNDKVEGIKLKNGKIIKSKIVVSNADPKTTFLKLLKNAEIEEDFIKKIKALKNTGVSFKIVGYLDELPDFGNGKTLSPEHVASELIMPNVKYIEKAYDDARTLGYSKEPWLSINIQSSVDPTVAPPGKFSFSIFGQYVVYDNKRNDEIKDKIYEIAIDKIREYAPNFKPIKYEVLTPLDIERRFGISGGNIFHIDMTPDQLYFFRPVIGYSNYRTPIKGLYLCGSGTHPGGGVTGAPGYNAYIKIIEDLRSNAIG</sequence>
<dbReference type="GO" id="GO:0016491">
    <property type="term" value="F:oxidoreductase activity"/>
    <property type="evidence" value="ECO:0007669"/>
    <property type="project" value="InterPro"/>
</dbReference>
<evidence type="ECO:0000313" key="5">
    <source>
        <dbReference type="EMBL" id="BDB98859.1"/>
    </source>
</evidence>
<dbReference type="GeneID" id="68866606"/>
<dbReference type="SUPFAM" id="SSF51905">
    <property type="entry name" value="FAD/NAD(P)-binding domain"/>
    <property type="match status" value="1"/>
</dbReference>